<gene>
    <name evidence="1" type="ORF">Xmir_03804</name>
</gene>
<sequence>MQCRDTRGINQPGQIIHIFMPFGTGHHQTGTREQGPEELPDRHVETERSFLQDTIIRGQAIGILHPDQTITEGTVAVHHSFRLAGGARGIDDIGQMT</sequence>
<reference evidence="1 2" key="1">
    <citation type="journal article" date="2017" name="Nat. Microbiol.">
        <title>Natural product diversity associated with the nematode symbionts Photorhabdus and Xenorhabdus.</title>
        <authorList>
            <person name="Tobias N.J."/>
            <person name="Wolff H."/>
            <person name="Djahanschiri B."/>
            <person name="Grundmann F."/>
            <person name="Kronenwerth M."/>
            <person name="Shi Y.M."/>
            <person name="Simonyi S."/>
            <person name="Grun P."/>
            <person name="Shapiro-Ilan D."/>
            <person name="Pidot S.J."/>
            <person name="Stinear T.P."/>
            <person name="Ebersberger I."/>
            <person name="Bode H.B."/>
        </authorList>
    </citation>
    <scope>NUCLEOTIDE SEQUENCE [LARGE SCALE GENOMIC DNA]</scope>
    <source>
        <strain evidence="1 2">DSM 17902</strain>
    </source>
</reference>
<dbReference type="AntiFam" id="ANF00174">
    <property type="entry name" value="Shadow ORF (irp2)"/>
</dbReference>
<evidence type="ECO:0000313" key="2">
    <source>
        <dbReference type="Proteomes" id="UP000221980"/>
    </source>
</evidence>
<proteinExistence type="predicted"/>
<dbReference type="Proteomes" id="UP000221980">
    <property type="component" value="Unassembled WGS sequence"/>
</dbReference>
<protein>
    <submittedName>
        <fullName evidence="1">Uncharacterized protein</fullName>
    </submittedName>
</protein>
<evidence type="ECO:0000313" key="1">
    <source>
        <dbReference type="EMBL" id="PHM46882.1"/>
    </source>
</evidence>
<dbReference type="AntiFam" id="ANF00178">
    <property type="entry name" value="Shadow ORF (opposite dhbF)"/>
</dbReference>
<organism evidence="1 2">
    <name type="scientific">Xenorhabdus miraniensis</name>
    <dbReference type="NCBI Taxonomy" id="351674"/>
    <lineage>
        <taxon>Bacteria</taxon>
        <taxon>Pseudomonadati</taxon>
        <taxon>Pseudomonadota</taxon>
        <taxon>Gammaproteobacteria</taxon>
        <taxon>Enterobacterales</taxon>
        <taxon>Morganellaceae</taxon>
        <taxon>Xenorhabdus</taxon>
    </lineage>
</organism>
<dbReference type="AlphaFoldDB" id="A0A2D0JKQ3"/>
<keyword evidence="2" id="KW-1185">Reference proteome</keyword>
<dbReference type="EMBL" id="NITZ01000027">
    <property type="protein sequence ID" value="PHM46882.1"/>
    <property type="molecule type" value="Genomic_DNA"/>
</dbReference>
<accession>A0A2D0JKQ3</accession>
<name>A0A2D0JKQ3_9GAMM</name>
<comment type="caution">
    <text evidence="1">The sequence shown here is derived from an EMBL/GenBank/DDBJ whole genome shotgun (WGS) entry which is preliminary data.</text>
</comment>